<protein>
    <submittedName>
        <fullName evidence="2">MBL fold metallo-hydrolase</fullName>
    </submittedName>
</protein>
<evidence type="ECO:0000259" key="1">
    <source>
        <dbReference type="SMART" id="SM00849"/>
    </source>
</evidence>
<dbReference type="Pfam" id="PF00753">
    <property type="entry name" value="Lactamase_B"/>
    <property type="match status" value="1"/>
</dbReference>
<dbReference type="CDD" id="cd07743">
    <property type="entry name" value="metallo-hydrolase-like_MBL-fold"/>
    <property type="match status" value="1"/>
</dbReference>
<dbReference type="Gene3D" id="3.60.15.10">
    <property type="entry name" value="Ribonuclease Z/Hydroxyacylglutathione hydrolase-like"/>
    <property type="match status" value="1"/>
</dbReference>
<dbReference type="InterPro" id="IPR036866">
    <property type="entry name" value="RibonucZ/Hydroxyglut_hydro"/>
</dbReference>
<reference evidence="2" key="1">
    <citation type="submission" date="2020-10" db="EMBL/GenBank/DDBJ databases">
        <authorList>
            <person name="Gilroy R."/>
        </authorList>
    </citation>
    <scope>NUCLEOTIDE SEQUENCE</scope>
    <source>
        <strain evidence="2">ChiGjej3B3-7149</strain>
    </source>
</reference>
<dbReference type="InterPro" id="IPR001279">
    <property type="entry name" value="Metallo-B-lactamas"/>
</dbReference>
<organism evidence="2 3">
    <name type="scientific">Candidatus Scatomorpha intestinigallinarum</name>
    <dbReference type="NCBI Taxonomy" id="2840923"/>
    <lineage>
        <taxon>Bacteria</taxon>
        <taxon>Bacillati</taxon>
        <taxon>Bacillota</taxon>
        <taxon>Clostridia</taxon>
        <taxon>Eubacteriales</taxon>
        <taxon>Candidatus Scatomorpha</taxon>
    </lineage>
</organism>
<feature type="domain" description="Metallo-beta-lactamase" evidence="1">
    <location>
        <begin position="17"/>
        <end position="202"/>
    </location>
</feature>
<dbReference type="SMART" id="SM00849">
    <property type="entry name" value="Lactamase_B"/>
    <property type="match status" value="1"/>
</dbReference>
<evidence type="ECO:0000313" key="3">
    <source>
        <dbReference type="Proteomes" id="UP000824238"/>
    </source>
</evidence>
<dbReference type="InterPro" id="IPR050855">
    <property type="entry name" value="NDM-1-like"/>
</dbReference>
<reference evidence="2" key="2">
    <citation type="journal article" date="2021" name="PeerJ">
        <title>Extensive microbial diversity within the chicken gut microbiome revealed by metagenomics and culture.</title>
        <authorList>
            <person name="Gilroy R."/>
            <person name="Ravi A."/>
            <person name="Getino M."/>
            <person name="Pursley I."/>
            <person name="Horton D.L."/>
            <person name="Alikhan N.F."/>
            <person name="Baker D."/>
            <person name="Gharbi K."/>
            <person name="Hall N."/>
            <person name="Watson M."/>
            <person name="Adriaenssens E.M."/>
            <person name="Foster-Nyarko E."/>
            <person name="Jarju S."/>
            <person name="Secka A."/>
            <person name="Antonio M."/>
            <person name="Oren A."/>
            <person name="Chaudhuri R.R."/>
            <person name="La Ragione R."/>
            <person name="Hildebrand F."/>
            <person name="Pallen M.J."/>
        </authorList>
    </citation>
    <scope>NUCLEOTIDE SEQUENCE</scope>
    <source>
        <strain evidence="2">ChiGjej3B3-7149</strain>
    </source>
</reference>
<dbReference type="AlphaFoldDB" id="A0A9D1DLX3"/>
<dbReference type="SUPFAM" id="SSF56281">
    <property type="entry name" value="Metallo-hydrolase/oxidoreductase"/>
    <property type="match status" value="1"/>
</dbReference>
<comment type="caution">
    <text evidence="2">The sequence shown here is derived from an EMBL/GenBank/DDBJ whole genome shotgun (WGS) entry which is preliminary data.</text>
</comment>
<gene>
    <name evidence="2" type="ORF">IAD36_06485</name>
</gene>
<accession>A0A9D1DLX3</accession>
<dbReference type="Proteomes" id="UP000824238">
    <property type="component" value="Unassembled WGS sequence"/>
</dbReference>
<proteinExistence type="predicted"/>
<dbReference type="PANTHER" id="PTHR42951">
    <property type="entry name" value="METALLO-BETA-LACTAMASE DOMAIN-CONTAINING"/>
    <property type="match status" value="1"/>
</dbReference>
<sequence>MYELIRAGERSYYIDCPAKIGLYDTGDGVCLIDSGNDKDAGRKVRQILDKNGWKLLAILITHSNADHTGGCQYLQKQTGCRVFAPGIEAAFTRAPVLEPAFLFGGFPPKPLRHKFLMAQPAPAEDVSAPGFPEGVDILPLPGHFFDMAGYRTPDGTAYIADCLSSAATLEKYGFPFIYDVGAYLETLRRLPQLEARLYVPAHAEAVEDIAPLAELNLRHVEAICEAVLELCAEPTGFEELLKRVFDRWGLQLTMEQYVLVGSTLKSILAWHLDAGRAEALVEQNRLLWRRV</sequence>
<dbReference type="PANTHER" id="PTHR42951:SF14">
    <property type="entry name" value="METALLO-BETA-LACTAMASE SUPERFAMILY PROTEIN"/>
    <property type="match status" value="1"/>
</dbReference>
<dbReference type="EMBL" id="DVHH01000157">
    <property type="protein sequence ID" value="HIR55217.1"/>
    <property type="molecule type" value="Genomic_DNA"/>
</dbReference>
<evidence type="ECO:0000313" key="2">
    <source>
        <dbReference type="EMBL" id="HIR55217.1"/>
    </source>
</evidence>
<name>A0A9D1DLX3_9FIRM</name>